<dbReference type="Pfam" id="PF01965">
    <property type="entry name" value="DJ-1_PfpI"/>
    <property type="match status" value="1"/>
</dbReference>
<proteinExistence type="predicted"/>
<dbReference type="EMBL" id="VFIY01000015">
    <property type="protein sequence ID" value="TPD59027.1"/>
    <property type="molecule type" value="Genomic_DNA"/>
</dbReference>
<dbReference type="InterPro" id="IPR020449">
    <property type="entry name" value="Tscrpt_reg_AraC-type_HTH"/>
</dbReference>
<dbReference type="InterPro" id="IPR018060">
    <property type="entry name" value="HTH_AraC"/>
</dbReference>
<gene>
    <name evidence="5" type="ORF">FIV46_12380</name>
</gene>
<accession>A0A501PG59</accession>
<dbReference type="AlphaFoldDB" id="A0A501PG59"/>
<dbReference type="Gene3D" id="3.40.50.880">
    <property type="match status" value="1"/>
</dbReference>
<sequence length="346" mass="38821">MNASKEHSVTDTVTVALLAIPNTSASVLYCLHDVLVSVGDMWTLVTGQQTDVGRFTVSIVSPESQNLRCFGSVRVQPDRFLNENDDYDLIIIPDIVMEPGFEPGPEWATAADWLLKMNDKGTVITTVCTGSVLLAATGLLNGKPCTSHWSTAKVISSRFPEVTVLADRILLPADEEHRLVTSGGSASWEELVLYLIKRYFGYEEAARICKLYLLSDRGDGQLPFTPMIPPRDHEDAVIGECQQWIADHYADENPVSRMASRSKLNERTFKRRFKKATGYRPVEYVQTLRIEEAKQMLETTGDTVEDIALSVGYEDSAFFRRLFRRLAGISPSKYRQKFQTIRQLGT</sequence>
<dbReference type="SUPFAM" id="SSF46689">
    <property type="entry name" value="Homeodomain-like"/>
    <property type="match status" value="2"/>
</dbReference>
<dbReference type="SUPFAM" id="SSF52317">
    <property type="entry name" value="Class I glutamine amidotransferase-like"/>
    <property type="match status" value="1"/>
</dbReference>
<evidence type="ECO:0000256" key="3">
    <source>
        <dbReference type="ARBA" id="ARBA00023163"/>
    </source>
</evidence>
<dbReference type="InterPro" id="IPR052158">
    <property type="entry name" value="INH-QAR"/>
</dbReference>
<keyword evidence="6" id="KW-1185">Reference proteome</keyword>
<dbReference type="SMART" id="SM00342">
    <property type="entry name" value="HTH_ARAC"/>
    <property type="match status" value="1"/>
</dbReference>
<dbReference type="Pfam" id="PF12833">
    <property type="entry name" value="HTH_18"/>
    <property type="match status" value="1"/>
</dbReference>
<evidence type="ECO:0000256" key="1">
    <source>
        <dbReference type="ARBA" id="ARBA00023015"/>
    </source>
</evidence>
<feature type="domain" description="HTH araC/xylS-type" evidence="4">
    <location>
        <begin position="239"/>
        <end position="337"/>
    </location>
</feature>
<dbReference type="InterPro" id="IPR009057">
    <property type="entry name" value="Homeodomain-like_sf"/>
</dbReference>
<protein>
    <submittedName>
        <fullName evidence="5">Helix-turn-helix domain-containing protein</fullName>
    </submittedName>
</protein>
<dbReference type="PANTHER" id="PTHR43130:SF3">
    <property type="entry name" value="HTH-TYPE TRANSCRIPTIONAL REGULATOR RV1931C"/>
    <property type="match status" value="1"/>
</dbReference>
<comment type="caution">
    <text evidence="5">The sequence shown here is derived from an EMBL/GenBank/DDBJ whole genome shotgun (WGS) entry which is preliminary data.</text>
</comment>
<keyword evidence="2" id="KW-0238">DNA-binding</keyword>
<dbReference type="GO" id="GO:0003700">
    <property type="term" value="F:DNA-binding transcription factor activity"/>
    <property type="evidence" value="ECO:0007669"/>
    <property type="project" value="InterPro"/>
</dbReference>
<dbReference type="Proteomes" id="UP000319148">
    <property type="component" value="Unassembled WGS sequence"/>
</dbReference>
<evidence type="ECO:0000313" key="6">
    <source>
        <dbReference type="Proteomes" id="UP000319148"/>
    </source>
</evidence>
<dbReference type="Gene3D" id="1.10.10.60">
    <property type="entry name" value="Homeodomain-like"/>
    <property type="match status" value="2"/>
</dbReference>
<dbReference type="RefSeq" id="WP_139941246.1">
    <property type="nucleotide sequence ID" value="NZ_JBHSYP010000002.1"/>
</dbReference>
<keyword evidence="3" id="KW-0804">Transcription</keyword>
<dbReference type="PANTHER" id="PTHR43130">
    <property type="entry name" value="ARAC-FAMILY TRANSCRIPTIONAL REGULATOR"/>
    <property type="match status" value="1"/>
</dbReference>
<dbReference type="InterPro" id="IPR018062">
    <property type="entry name" value="HTH_AraC-typ_CS"/>
</dbReference>
<dbReference type="PRINTS" id="PR00032">
    <property type="entry name" value="HTHARAC"/>
</dbReference>
<evidence type="ECO:0000313" key="5">
    <source>
        <dbReference type="EMBL" id="TPD59027.1"/>
    </source>
</evidence>
<evidence type="ECO:0000259" key="4">
    <source>
        <dbReference type="PROSITE" id="PS01124"/>
    </source>
</evidence>
<reference evidence="6" key="1">
    <citation type="submission" date="2019-06" db="EMBL/GenBank/DDBJ databases">
        <title>The complete genome of Emcibacter congregatus ZYLT.</title>
        <authorList>
            <person name="Zhao Z."/>
        </authorList>
    </citation>
    <scope>NUCLEOTIDE SEQUENCE [LARGE SCALE GENOMIC DNA]</scope>
    <source>
        <strain evidence="6">MCCC 1A06723</strain>
    </source>
</reference>
<name>A0A501PG59_9PROT</name>
<organism evidence="5 6">
    <name type="scientific">Emcibacter nanhaiensis</name>
    <dbReference type="NCBI Taxonomy" id="1505037"/>
    <lineage>
        <taxon>Bacteria</taxon>
        <taxon>Pseudomonadati</taxon>
        <taxon>Pseudomonadota</taxon>
        <taxon>Alphaproteobacteria</taxon>
        <taxon>Emcibacterales</taxon>
        <taxon>Emcibacteraceae</taxon>
        <taxon>Emcibacter</taxon>
    </lineage>
</organism>
<dbReference type="InterPro" id="IPR029062">
    <property type="entry name" value="Class_I_gatase-like"/>
</dbReference>
<dbReference type="PROSITE" id="PS00041">
    <property type="entry name" value="HTH_ARAC_FAMILY_1"/>
    <property type="match status" value="1"/>
</dbReference>
<dbReference type="PROSITE" id="PS01124">
    <property type="entry name" value="HTH_ARAC_FAMILY_2"/>
    <property type="match status" value="1"/>
</dbReference>
<keyword evidence="1" id="KW-0805">Transcription regulation</keyword>
<evidence type="ECO:0000256" key="2">
    <source>
        <dbReference type="ARBA" id="ARBA00023125"/>
    </source>
</evidence>
<dbReference type="OrthoDB" id="9793422at2"/>
<dbReference type="GO" id="GO:0043565">
    <property type="term" value="F:sequence-specific DNA binding"/>
    <property type="evidence" value="ECO:0007669"/>
    <property type="project" value="InterPro"/>
</dbReference>
<dbReference type="InterPro" id="IPR002818">
    <property type="entry name" value="DJ-1/PfpI"/>
</dbReference>